<feature type="non-terminal residue" evidence="3">
    <location>
        <position position="1"/>
    </location>
</feature>
<dbReference type="Gene3D" id="1.10.150.50">
    <property type="entry name" value="Transcription Factor, Ets-1"/>
    <property type="match status" value="1"/>
</dbReference>
<organism evidence="3 4">
    <name type="scientific">Pseudolycoriella hygida</name>
    <dbReference type="NCBI Taxonomy" id="35572"/>
    <lineage>
        <taxon>Eukaryota</taxon>
        <taxon>Metazoa</taxon>
        <taxon>Ecdysozoa</taxon>
        <taxon>Arthropoda</taxon>
        <taxon>Hexapoda</taxon>
        <taxon>Insecta</taxon>
        <taxon>Pterygota</taxon>
        <taxon>Neoptera</taxon>
        <taxon>Endopterygota</taxon>
        <taxon>Diptera</taxon>
        <taxon>Nematocera</taxon>
        <taxon>Sciaroidea</taxon>
        <taxon>Sciaridae</taxon>
        <taxon>Pseudolycoriella</taxon>
    </lineage>
</organism>
<feature type="domain" description="SAM" evidence="2">
    <location>
        <begin position="3"/>
        <end position="60"/>
    </location>
</feature>
<dbReference type="InterPro" id="IPR001660">
    <property type="entry name" value="SAM"/>
</dbReference>
<protein>
    <recommendedName>
        <fullName evidence="2">SAM domain-containing protein</fullName>
    </recommendedName>
</protein>
<evidence type="ECO:0000313" key="3">
    <source>
        <dbReference type="EMBL" id="KAJ6647689.1"/>
    </source>
</evidence>
<dbReference type="SUPFAM" id="SSF47769">
    <property type="entry name" value="SAM/Pointed domain"/>
    <property type="match status" value="1"/>
</dbReference>
<sequence>MSEKMEKFLRDLGFDSDVVQRFSEHKITLSILPHLTTAHINELPPSIGDRIAFSQALQNLPSTSSHDANDDTTTVAGDNANGSIPKQN</sequence>
<dbReference type="AlphaFoldDB" id="A0A9Q0NE66"/>
<evidence type="ECO:0000256" key="1">
    <source>
        <dbReference type="SAM" id="MobiDB-lite"/>
    </source>
</evidence>
<dbReference type="Proteomes" id="UP001151699">
    <property type="component" value="Chromosome A"/>
</dbReference>
<name>A0A9Q0NE66_9DIPT</name>
<reference evidence="3" key="1">
    <citation type="submission" date="2022-07" db="EMBL/GenBank/DDBJ databases">
        <authorList>
            <person name="Trinca V."/>
            <person name="Uliana J.V.C."/>
            <person name="Torres T.T."/>
            <person name="Ward R.J."/>
            <person name="Monesi N."/>
        </authorList>
    </citation>
    <scope>NUCLEOTIDE SEQUENCE</scope>
    <source>
        <strain evidence="3">HSMRA1968</strain>
        <tissue evidence="3">Whole embryos</tissue>
    </source>
</reference>
<gene>
    <name evidence="3" type="ORF">Bhyg_02912</name>
</gene>
<comment type="caution">
    <text evidence="3">The sequence shown here is derived from an EMBL/GenBank/DDBJ whole genome shotgun (WGS) entry which is preliminary data.</text>
</comment>
<keyword evidence="4" id="KW-1185">Reference proteome</keyword>
<evidence type="ECO:0000259" key="2">
    <source>
        <dbReference type="Pfam" id="PF07647"/>
    </source>
</evidence>
<accession>A0A9Q0NE66</accession>
<evidence type="ECO:0000313" key="4">
    <source>
        <dbReference type="Proteomes" id="UP001151699"/>
    </source>
</evidence>
<feature type="region of interest" description="Disordered" evidence="1">
    <location>
        <begin position="60"/>
        <end position="88"/>
    </location>
</feature>
<dbReference type="InterPro" id="IPR013761">
    <property type="entry name" value="SAM/pointed_sf"/>
</dbReference>
<dbReference type="OrthoDB" id="422827at2759"/>
<proteinExistence type="predicted"/>
<dbReference type="EMBL" id="WJQU01000001">
    <property type="protein sequence ID" value="KAJ6647689.1"/>
    <property type="molecule type" value="Genomic_DNA"/>
</dbReference>
<dbReference type="Pfam" id="PF07647">
    <property type="entry name" value="SAM_2"/>
    <property type="match status" value="1"/>
</dbReference>